<name>A0AAW8D4V5_9BURK</name>
<proteinExistence type="predicted"/>
<organism evidence="2 3">
    <name type="scientific">Variovorax boronicumulans</name>
    <dbReference type="NCBI Taxonomy" id="436515"/>
    <lineage>
        <taxon>Bacteria</taxon>
        <taxon>Pseudomonadati</taxon>
        <taxon>Pseudomonadota</taxon>
        <taxon>Betaproteobacteria</taxon>
        <taxon>Burkholderiales</taxon>
        <taxon>Comamonadaceae</taxon>
        <taxon>Variovorax</taxon>
    </lineage>
</organism>
<feature type="region of interest" description="Disordered" evidence="1">
    <location>
        <begin position="31"/>
        <end position="54"/>
    </location>
</feature>
<protein>
    <submittedName>
        <fullName evidence="2">Uncharacterized protein</fullName>
    </submittedName>
</protein>
<evidence type="ECO:0000313" key="2">
    <source>
        <dbReference type="EMBL" id="MDP9894866.1"/>
    </source>
</evidence>
<reference evidence="2" key="1">
    <citation type="submission" date="2023-07" db="EMBL/GenBank/DDBJ databases">
        <title>Sorghum-associated microbial communities from plants grown in Nebraska, USA.</title>
        <authorList>
            <person name="Schachtman D."/>
        </authorList>
    </citation>
    <scope>NUCLEOTIDE SEQUENCE</scope>
    <source>
        <strain evidence="2">DS3754</strain>
    </source>
</reference>
<dbReference type="Proteomes" id="UP001242045">
    <property type="component" value="Unassembled WGS sequence"/>
</dbReference>
<dbReference type="AlphaFoldDB" id="A0AAW8D4V5"/>
<accession>A0AAW8D4V5</accession>
<evidence type="ECO:0000313" key="3">
    <source>
        <dbReference type="Proteomes" id="UP001242045"/>
    </source>
</evidence>
<comment type="caution">
    <text evidence="2">The sequence shown here is derived from an EMBL/GenBank/DDBJ whole genome shotgun (WGS) entry which is preliminary data.</text>
</comment>
<sequence>MLDQKAQQVGGGRELAFAGENCVPAGLTFSMRETVPSDESQRSSALRSPEAADPAALPDATVLAARMENPCMFWPGMFWQSASAMKEAMAAAWGSREISFGST</sequence>
<gene>
    <name evidence="2" type="ORF">J2W31_003991</name>
</gene>
<evidence type="ECO:0000256" key="1">
    <source>
        <dbReference type="SAM" id="MobiDB-lite"/>
    </source>
</evidence>
<dbReference type="EMBL" id="JAUSRD010000010">
    <property type="protein sequence ID" value="MDP9894866.1"/>
    <property type="molecule type" value="Genomic_DNA"/>
</dbReference>